<proteinExistence type="inferred from homology"/>
<feature type="domain" description="PPIase FKBP-type" evidence="7">
    <location>
        <begin position="109"/>
        <end position="195"/>
    </location>
</feature>
<evidence type="ECO:0000313" key="8">
    <source>
        <dbReference type="EMBL" id="CAA6829507.1"/>
    </source>
</evidence>
<dbReference type="PANTHER" id="PTHR43811">
    <property type="entry name" value="FKBP-TYPE PEPTIDYL-PROLYL CIS-TRANS ISOMERASE FKPA"/>
    <property type="match status" value="1"/>
</dbReference>
<dbReference type="Gene3D" id="1.10.287.460">
    <property type="entry name" value="Peptidyl-prolyl cis-trans isomerase, FKBP-type, N-terminal domain"/>
    <property type="match status" value="1"/>
</dbReference>
<dbReference type="InterPro" id="IPR036944">
    <property type="entry name" value="PPIase_FKBP_N_sf"/>
</dbReference>
<evidence type="ECO:0000256" key="6">
    <source>
        <dbReference type="RuleBase" id="RU003915"/>
    </source>
</evidence>
<keyword evidence="3 5" id="KW-0697">Rotamase</keyword>
<accession>A0A6S6UIY4</accession>
<dbReference type="PROSITE" id="PS50059">
    <property type="entry name" value="FKBP_PPIASE"/>
    <property type="match status" value="1"/>
</dbReference>
<dbReference type="Pfam" id="PF00254">
    <property type="entry name" value="FKBP_C"/>
    <property type="match status" value="1"/>
</dbReference>
<gene>
    <name evidence="8" type="ORF">HELGO_WM24816</name>
</gene>
<dbReference type="Pfam" id="PF01346">
    <property type="entry name" value="FKBP_N"/>
    <property type="match status" value="1"/>
</dbReference>
<dbReference type="AlphaFoldDB" id="A0A6S6UIY4"/>
<dbReference type="InterPro" id="IPR046357">
    <property type="entry name" value="PPIase_dom_sf"/>
</dbReference>
<dbReference type="Gene3D" id="3.10.50.40">
    <property type="match status" value="1"/>
</dbReference>
<evidence type="ECO:0000256" key="5">
    <source>
        <dbReference type="PROSITE-ProRule" id="PRU00277"/>
    </source>
</evidence>
<dbReference type="EC" id="5.2.1.8" evidence="6"/>
<name>A0A6S6UIY4_9BACT</name>
<dbReference type="InterPro" id="IPR000774">
    <property type="entry name" value="PPIase_FKBP_N"/>
</dbReference>
<evidence type="ECO:0000256" key="1">
    <source>
        <dbReference type="ARBA" id="ARBA00000971"/>
    </source>
</evidence>
<protein>
    <recommendedName>
        <fullName evidence="6">Peptidyl-prolyl cis-trans isomerase</fullName>
        <ecNumber evidence="6">5.2.1.8</ecNumber>
    </recommendedName>
</protein>
<evidence type="ECO:0000256" key="4">
    <source>
        <dbReference type="ARBA" id="ARBA00023235"/>
    </source>
</evidence>
<reference evidence="8" key="1">
    <citation type="submission" date="2020-01" db="EMBL/GenBank/DDBJ databases">
        <authorList>
            <person name="Meier V. D."/>
            <person name="Meier V D."/>
        </authorList>
    </citation>
    <scope>NUCLEOTIDE SEQUENCE</scope>
    <source>
        <strain evidence="8">HLG_WM_MAG_10</strain>
    </source>
</reference>
<dbReference type="InterPro" id="IPR001179">
    <property type="entry name" value="PPIase_FKBP_dom"/>
</dbReference>
<keyword evidence="4 5" id="KW-0413">Isomerase</keyword>
<evidence type="ECO:0000256" key="3">
    <source>
        <dbReference type="ARBA" id="ARBA00023110"/>
    </source>
</evidence>
<evidence type="ECO:0000259" key="7">
    <source>
        <dbReference type="PROSITE" id="PS50059"/>
    </source>
</evidence>
<dbReference type="SUPFAM" id="SSF54534">
    <property type="entry name" value="FKBP-like"/>
    <property type="match status" value="1"/>
</dbReference>
<dbReference type="EMBL" id="CACVAQ010000498">
    <property type="protein sequence ID" value="CAA6829507.1"/>
    <property type="molecule type" value="Genomic_DNA"/>
</dbReference>
<dbReference type="GO" id="GO:0003755">
    <property type="term" value="F:peptidyl-prolyl cis-trans isomerase activity"/>
    <property type="evidence" value="ECO:0007669"/>
    <property type="project" value="UniProtKB-UniRule"/>
</dbReference>
<comment type="similarity">
    <text evidence="2 6">Belongs to the FKBP-type PPIase family.</text>
</comment>
<comment type="catalytic activity">
    <reaction evidence="1 5 6">
        <text>[protein]-peptidylproline (omega=180) = [protein]-peptidylproline (omega=0)</text>
        <dbReference type="Rhea" id="RHEA:16237"/>
        <dbReference type="Rhea" id="RHEA-COMP:10747"/>
        <dbReference type="Rhea" id="RHEA-COMP:10748"/>
        <dbReference type="ChEBI" id="CHEBI:83833"/>
        <dbReference type="ChEBI" id="CHEBI:83834"/>
        <dbReference type="EC" id="5.2.1.8"/>
    </reaction>
</comment>
<dbReference type="GO" id="GO:0006457">
    <property type="term" value="P:protein folding"/>
    <property type="evidence" value="ECO:0007669"/>
    <property type="project" value="InterPro"/>
</dbReference>
<dbReference type="PANTHER" id="PTHR43811:SF19">
    <property type="entry name" value="39 KDA FK506-BINDING NUCLEAR PROTEIN"/>
    <property type="match status" value="1"/>
</dbReference>
<organism evidence="8">
    <name type="scientific">uncultured Aureispira sp</name>
    <dbReference type="NCBI Taxonomy" id="1331704"/>
    <lineage>
        <taxon>Bacteria</taxon>
        <taxon>Pseudomonadati</taxon>
        <taxon>Bacteroidota</taxon>
        <taxon>Saprospiria</taxon>
        <taxon>Saprospirales</taxon>
        <taxon>Saprospiraceae</taxon>
        <taxon>Aureispira</taxon>
        <taxon>environmental samples</taxon>
    </lineage>
</organism>
<sequence>MREQSYSLGVLLGNNLVGQVDIDGLDFEALGKGLVDVLKGNDLEMTEEEANYTAQVFLQESAAKVAMEAGEKEAGFMAENGAREGVTTTASGLQYEILTEGNGKIPKIHEKVVAHYEGKLLTGKIFDSSYKRGQPATFPVNGLIRGWQEALQIMPVGSKWRLYIPSNLGYGAKGAGNDIPGNATLIFDLELIQITR</sequence>
<evidence type="ECO:0000256" key="2">
    <source>
        <dbReference type="ARBA" id="ARBA00006577"/>
    </source>
</evidence>